<sequence>MATILWAEDQRHWIDKFSDCLLNTAFDDAPNQLIVLDGVQAVQAFCLEGNATPDLALLDARMHGDDQAGFTVSQSLRKRWPDLPIIYLSEHSGTQIEAQAFSLHSTLDFIAKHQRNVEQVLCWRIKALLRQRALSQPSAQTDCVRSGPLQIDLVSWDIYWAGNKLHNPKNPRRALPPTPRKILHYLVEHSPRPQTAAQVARALALDEERFSNAAYRQHIRTLRDAIDNVSQRTFSTLCKQGLGLVTAGDAGSYRWVPPSEADA</sequence>
<dbReference type="GO" id="GO:0005829">
    <property type="term" value="C:cytosol"/>
    <property type="evidence" value="ECO:0007669"/>
    <property type="project" value="TreeGrafter"/>
</dbReference>
<dbReference type="PANTHER" id="PTHR48111">
    <property type="entry name" value="REGULATOR OF RPOS"/>
    <property type="match status" value="1"/>
</dbReference>
<proteinExistence type="predicted"/>
<evidence type="ECO:0000256" key="1">
    <source>
        <dbReference type="ARBA" id="ARBA00022553"/>
    </source>
</evidence>
<dbReference type="CDD" id="cd00156">
    <property type="entry name" value="REC"/>
    <property type="match status" value="1"/>
</dbReference>
<evidence type="ECO:0000256" key="7">
    <source>
        <dbReference type="PROSITE-ProRule" id="PRU01091"/>
    </source>
</evidence>
<keyword evidence="3" id="KW-0805">Transcription regulation</keyword>
<evidence type="ECO:0000256" key="4">
    <source>
        <dbReference type="ARBA" id="ARBA00023125"/>
    </source>
</evidence>
<accession>K4KNM0</accession>
<dbReference type="InterPro" id="IPR036388">
    <property type="entry name" value="WH-like_DNA-bd_sf"/>
</dbReference>
<evidence type="ECO:0000259" key="9">
    <source>
        <dbReference type="PROSITE" id="PS51755"/>
    </source>
</evidence>
<feature type="domain" description="Response regulatory" evidence="8">
    <location>
        <begin position="3"/>
        <end position="127"/>
    </location>
</feature>
<dbReference type="GO" id="GO:0032993">
    <property type="term" value="C:protein-DNA complex"/>
    <property type="evidence" value="ECO:0007669"/>
    <property type="project" value="TreeGrafter"/>
</dbReference>
<keyword evidence="1 6" id="KW-0597">Phosphoprotein</keyword>
<dbReference type="InterPro" id="IPR039420">
    <property type="entry name" value="WalR-like"/>
</dbReference>
<dbReference type="RefSeq" id="WP_015048912.1">
    <property type="nucleotide sequence ID" value="NC_018868.3"/>
</dbReference>
<keyword evidence="5" id="KW-0804">Transcription</keyword>
<evidence type="ECO:0000256" key="6">
    <source>
        <dbReference type="PROSITE-ProRule" id="PRU00169"/>
    </source>
</evidence>
<dbReference type="Proteomes" id="UP000000466">
    <property type="component" value="Chromosome"/>
</dbReference>
<dbReference type="Gene3D" id="1.10.10.10">
    <property type="entry name" value="Winged helix-like DNA-binding domain superfamily/Winged helix DNA-binding domain"/>
    <property type="match status" value="1"/>
</dbReference>
<dbReference type="AlphaFoldDB" id="K4KNM0"/>
<dbReference type="SUPFAM" id="SSF46894">
    <property type="entry name" value="C-terminal effector domain of the bipartite response regulators"/>
    <property type="match status" value="1"/>
</dbReference>
<dbReference type="GO" id="GO:0000976">
    <property type="term" value="F:transcription cis-regulatory region binding"/>
    <property type="evidence" value="ECO:0007669"/>
    <property type="project" value="TreeGrafter"/>
</dbReference>
<dbReference type="KEGG" id="saga:M5M_18155"/>
<dbReference type="InterPro" id="IPR011006">
    <property type="entry name" value="CheY-like_superfamily"/>
</dbReference>
<organism evidence="10 11">
    <name type="scientific">Simiduia agarivorans (strain DSM 21679 / JCM 13881 / BCRC 17597 / SA1)</name>
    <dbReference type="NCBI Taxonomy" id="1117647"/>
    <lineage>
        <taxon>Bacteria</taxon>
        <taxon>Pseudomonadati</taxon>
        <taxon>Pseudomonadota</taxon>
        <taxon>Gammaproteobacteria</taxon>
        <taxon>Cellvibrionales</taxon>
        <taxon>Cellvibrionaceae</taxon>
        <taxon>Simiduia</taxon>
    </lineage>
</organism>
<dbReference type="PROSITE" id="PS50110">
    <property type="entry name" value="RESPONSE_REGULATORY"/>
    <property type="match status" value="1"/>
</dbReference>
<evidence type="ECO:0000259" key="8">
    <source>
        <dbReference type="PROSITE" id="PS50110"/>
    </source>
</evidence>
<protein>
    <submittedName>
        <fullName evidence="10">Response regulator receiver protein</fullName>
    </submittedName>
</protein>
<dbReference type="InterPro" id="IPR016032">
    <property type="entry name" value="Sig_transdc_resp-reg_C-effctor"/>
</dbReference>
<dbReference type="SUPFAM" id="SSF52172">
    <property type="entry name" value="CheY-like"/>
    <property type="match status" value="1"/>
</dbReference>
<dbReference type="Gene3D" id="3.40.50.2300">
    <property type="match status" value="1"/>
</dbReference>
<dbReference type="InterPro" id="IPR001789">
    <property type="entry name" value="Sig_transdc_resp-reg_receiver"/>
</dbReference>
<dbReference type="GO" id="GO:0000156">
    <property type="term" value="F:phosphorelay response regulator activity"/>
    <property type="evidence" value="ECO:0007669"/>
    <property type="project" value="TreeGrafter"/>
</dbReference>
<keyword evidence="11" id="KW-1185">Reference proteome</keyword>
<feature type="modified residue" description="4-aspartylphosphate" evidence="6">
    <location>
        <position position="59"/>
    </location>
</feature>
<dbReference type="PANTHER" id="PTHR48111:SF1">
    <property type="entry name" value="TWO-COMPONENT RESPONSE REGULATOR ORR33"/>
    <property type="match status" value="1"/>
</dbReference>
<reference evidence="10 11" key="1">
    <citation type="journal article" date="2013" name="Genome Announc.">
        <title>Complete genome sequence of Simiduia agarivorans SA1(T), a marine bacterium able to degrade a variety of polysaccharides.</title>
        <authorList>
            <person name="Lin S.Y."/>
            <person name="Shieh W.Y."/>
            <person name="Chen J.S."/>
            <person name="Tang S.L."/>
        </authorList>
    </citation>
    <scope>NUCLEOTIDE SEQUENCE [LARGE SCALE GENOMIC DNA]</scope>
    <source>
        <strain evidence="11">DSM 21679 / JCM 13881 / BCRC 17597 / SA1</strain>
    </source>
</reference>
<evidence type="ECO:0000313" key="10">
    <source>
        <dbReference type="EMBL" id="AFV00760.1"/>
    </source>
</evidence>
<evidence type="ECO:0000256" key="2">
    <source>
        <dbReference type="ARBA" id="ARBA00023012"/>
    </source>
</evidence>
<keyword evidence="4 7" id="KW-0238">DNA-binding</keyword>
<dbReference type="HOGENOM" id="CLU_1048905_0_0_6"/>
<dbReference type="GO" id="GO:0006355">
    <property type="term" value="P:regulation of DNA-templated transcription"/>
    <property type="evidence" value="ECO:0007669"/>
    <property type="project" value="InterPro"/>
</dbReference>
<feature type="DNA-binding region" description="OmpR/PhoB-type" evidence="7">
    <location>
        <begin position="141"/>
        <end position="246"/>
    </location>
</feature>
<dbReference type="OrthoDB" id="5699396at2"/>
<evidence type="ECO:0000256" key="5">
    <source>
        <dbReference type="ARBA" id="ARBA00023163"/>
    </source>
</evidence>
<dbReference type="PROSITE" id="PS51755">
    <property type="entry name" value="OMPR_PHOB"/>
    <property type="match status" value="1"/>
</dbReference>
<evidence type="ECO:0000256" key="3">
    <source>
        <dbReference type="ARBA" id="ARBA00023015"/>
    </source>
</evidence>
<gene>
    <name evidence="10" type="ordered locus">M5M_18155</name>
</gene>
<keyword evidence="2" id="KW-0902">Two-component regulatory system</keyword>
<dbReference type="Pfam" id="PF00072">
    <property type="entry name" value="Response_reg"/>
    <property type="match status" value="1"/>
</dbReference>
<name>K4KNM0_SIMAS</name>
<dbReference type="InterPro" id="IPR001867">
    <property type="entry name" value="OmpR/PhoB-type_DNA-bd"/>
</dbReference>
<evidence type="ECO:0000313" key="11">
    <source>
        <dbReference type="Proteomes" id="UP000000466"/>
    </source>
</evidence>
<dbReference type="STRING" id="1117647.M5M_18155"/>
<dbReference type="EMBL" id="CP003746">
    <property type="protein sequence ID" value="AFV00760.1"/>
    <property type="molecule type" value="Genomic_DNA"/>
</dbReference>
<dbReference type="eggNOG" id="COG0745">
    <property type="taxonomic scope" value="Bacteria"/>
</dbReference>
<feature type="domain" description="OmpR/PhoB-type" evidence="9">
    <location>
        <begin position="141"/>
        <end position="246"/>
    </location>
</feature>